<dbReference type="EMBL" id="BAABCT010000003">
    <property type="protein sequence ID" value="GAA4071126.1"/>
    <property type="molecule type" value="Genomic_DNA"/>
</dbReference>
<proteinExistence type="predicted"/>
<protein>
    <recommendedName>
        <fullName evidence="3">DUF4369 domain-containing protein</fullName>
    </recommendedName>
</protein>
<evidence type="ECO:0008006" key="3">
    <source>
        <dbReference type="Google" id="ProtNLM"/>
    </source>
</evidence>
<gene>
    <name evidence="1" type="ORF">GCM10022389_15470</name>
</gene>
<accession>A0ABP7VNL9</accession>
<dbReference type="RefSeq" id="WP_344816151.1">
    <property type="nucleotide sequence ID" value="NZ_BAABCT010000003.1"/>
</dbReference>
<sequence length="135" mass="15773">MKKIIICILIFTIGIFKINAQNSENNRIITSVSFEKEKIILNNVNCYNYIREGNEFKILDLNQKELIIGKVEKNSNDEFECVVTFVGINKQFSNKKMIGRNGIIFGLVNNNVIEKNFEFNIEKLNKFIEEFNELK</sequence>
<evidence type="ECO:0000313" key="1">
    <source>
        <dbReference type="EMBL" id="GAA4071126.1"/>
    </source>
</evidence>
<evidence type="ECO:0000313" key="2">
    <source>
        <dbReference type="Proteomes" id="UP001500367"/>
    </source>
</evidence>
<keyword evidence="2" id="KW-1185">Reference proteome</keyword>
<organism evidence="1 2">
    <name type="scientific">Flavobacterium cheonanense</name>
    <dbReference type="NCBI Taxonomy" id="706183"/>
    <lineage>
        <taxon>Bacteria</taxon>
        <taxon>Pseudomonadati</taxon>
        <taxon>Bacteroidota</taxon>
        <taxon>Flavobacteriia</taxon>
        <taxon>Flavobacteriales</taxon>
        <taxon>Flavobacteriaceae</taxon>
        <taxon>Flavobacterium</taxon>
    </lineage>
</organism>
<dbReference type="Proteomes" id="UP001500367">
    <property type="component" value="Unassembled WGS sequence"/>
</dbReference>
<name>A0ABP7VNL9_9FLAO</name>
<comment type="caution">
    <text evidence="1">The sequence shown here is derived from an EMBL/GenBank/DDBJ whole genome shotgun (WGS) entry which is preliminary data.</text>
</comment>
<reference evidence="2" key="1">
    <citation type="journal article" date="2019" name="Int. J. Syst. Evol. Microbiol.">
        <title>The Global Catalogue of Microorganisms (GCM) 10K type strain sequencing project: providing services to taxonomists for standard genome sequencing and annotation.</title>
        <authorList>
            <consortium name="The Broad Institute Genomics Platform"/>
            <consortium name="The Broad Institute Genome Sequencing Center for Infectious Disease"/>
            <person name="Wu L."/>
            <person name="Ma J."/>
        </authorList>
    </citation>
    <scope>NUCLEOTIDE SEQUENCE [LARGE SCALE GENOMIC DNA]</scope>
    <source>
        <strain evidence="2">JCM 17069</strain>
    </source>
</reference>